<evidence type="ECO:0000313" key="8">
    <source>
        <dbReference type="Proteomes" id="UP000001058"/>
    </source>
</evidence>
<accession>D8TJU2</accession>
<dbReference type="GO" id="GO:0016491">
    <property type="term" value="F:oxidoreductase activity"/>
    <property type="evidence" value="ECO:0007669"/>
    <property type="project" value="InterPro"/>
</dbReference>
<dbReference type="EMBL" id="GL378325">
    <property type="protein sequence ID" value="EFJ51949.1"/>
    <property type="molecule type" value="Genomic_DNA"/>
</dbReference>
<dbReference type="InterPro" id="IPR023753">
    <property type="entry name" value="FAD/NAD-binding_dom"/>
</dbReference>
<dbReference type="InterPro" id="IPR036188">
    <property type="entry name" value="FAD/NAD-bd_sf"/>
</dbReference>
<evidence type="ECO:0000256" key="3">
    <source>
        <dbReference type="ARBA" id="ARBA00022827"/>
    </source>
</evidence>
<feature type="chain" id="PRO_5003123646" description="FAD/NAD(P)-binding domain-containing protein" evidence="5">
    <location>
        <begin position="17"/>
        <end position="708"/>
    </location>
</feature>
<dbReference type="KEGG" id="vcn:VOLCADRAFT_116157"/>
<dbReference type="PANTHER" id="PTHR43429">
    <property type="entry name" value="PYRIDINE NUCLEOTIDE-DISULFIDE OXIDOREDUCTASE DOMAIN-CONTAINING"/>
    <property type="match status" value="1"/>
</dbReference>
<dbReference type="OrthoDB" id="202203at2759"/>
<dbReference type="PANTHER" id="PTHR43429:SF2">
    <property type="entry name" value="PYRIDINE NUCLEOTIDE-DISULFIDE OXIDOREDUCTASE DOMAIN-CONTAINING PROTEIN 1"/>
    <property type="match status" value="1"/>
</dbReference>
<keyword evidence="5" id="KW-0732">Signal</keyword>
<dbReference type="RefSeq" id="XP_002946723.1">
    <property type="nucleotide sequence ID" value="XM_002946677.1"/>
</dbReference>
<feature type="region of interest" description="Disordered" evidence="4">
    <location>
        <begin position="340"/>
        <end position="407"/>
    </location>
</feature>
<sequence>MRYVVLGGGIAGVCCALELARCLKQQQQQQPGQQPQHPTPPSPADEPRREVAPPNGATAETDHIILVSSSSAIKGVREVTRLSRLVEELEGEVVETPLEDLAAGEAGRGVLQVLRGIATGLDLQARVLKLLGGNELRYDKLCLCTGARPKELDVPGSDHPAVLTLRDTDSVQELTRRLRGCRRVVLAGNGGIAMELAGALMQLHDPLQHPPYLPPPYLPPPRPPAPPPPPGAAGGGGAPTSVASPPLGPTPSEVERAAAAAAEEEEEEEEEANRYWGERQQRQEDQRQQQQGQGQAQGQAQGQRAEVVWVLKHGHVGDAFFDLDAAQFLLQERLQPAAEAAAAALPAPPPAPPPAHSGGGGSGSGRCTSRGGSSISAPTRNRSEGEGEGEREEERERSRGCVTGHAAGPAWTKELIRGLATERESQPRPAAAAMPAAAAAGRAPGGGSSGGGSGGGGPANFRLVLEFSTTVARIDAGGGDGGGGEDEGTAAGGDSVWPVHVTLSNGKVYGADLVVCGIGVVPATEWLPPELTRGSEGGVAVDRRLRSSDPHVFAAGDCCSAQWPDGSPHWFQMRLWTQVPGCGMGGARVMGSFAAHSMLRPGVEEEEEEEGDDNLACGFNFELFTHVTRFLGAKVVLLGLYNGQRLENEPAEDIRMYSRTSPAADGSGNTFVRVLLLRGRMQGAVLIGETELEEVSEEGAAEKPGHQI</sequence>
<evidence type="ECO:0000256" key="5">
    <source>
        <dbReference type="SAM" id="SignalP"/>
    </source>
</evidence>
<feature type="region of interest" description="Disordered" evidence="4">
    <location>
        <begin position="211"/>
        <end position="300"/>
    </location>
</feature>
<feature type="compositionally biased region" description="Low complexity" evidence="4">
    <location>
        <begin position="365"/>
        <end position="376"/>
    </location>
</feature>
<feature type="compositionally biased region" description="Pro residues" evidence="4">
    <location>
        <begin position="346"/>
        <end position="355"/>
    </location>
</feature>
<dbReference type="PRINTS" id="PR00368">
    <property type="entry name" value="FADPNR"/>
</dbReference>
<feature type="domain" description="FAD/NAD(P)-binding" evidence="6">
    <location>
        <begin position="2"/>
        <end position="203"/>
    </location>
</feature>
<feature type="region of interest" description="Disordered" evidence="4">
    <location>
        <begin position="474"/>
        <end position="493"/>
    </location>
</feature>
<gene>
    <name evidence="7" type="ORF">VOLCADRAFT_116157</name>
</gene>
<evidence type="ECO:0000256" key="2">
    <source>
        <dbReference type="ARBA" id="ARBA00022630"/>
    </source>
</evidence>
<keyword evidence="8" id="KW-1185">Reference proteome</keyword>
<comment type="cofactor">
    <cofactor evidence="1">
        <name>FAD</name>
        <dbReference type="ChEBI" id="CHEBI:57692"/>
    </cofactor>
</comment>
<feature type="compositionally biased region" description="Low complexity" evidence="4">
    <location>
        <begin position="427"/>
        <end position="442"/>
    </location>
</feature>
<feature type="region of interest" description="Disordered" evidence="4">
    <location>
        <begin position="422"/>
        <end position="457"/>
    </location>
</feature>
<feature type="signal peptide" evidence="5">
    <location>
        <begin position="1"/>
        <end position="16"/>
    </location>
</feature>
<dbReference type="GeneID" id="9624636"/>
<dbReference type="PRINTS" id="PR00411">
    <property type="entry name" value="PNDRDTASEI"/>
</dbReference>
<reference evidence="7 8" key="1">
    <citation type="journal article" date="2010" name="Science">
        <title>Genomic analysis of organismal complexity in the multicellular green alga Volvox carteri.</title>
        <authorList>
            <person name="Prochnik S.E."/>
            <person name="Umen J."/>
            <person name="Nedelcu A.M."/>
            <person name="Hallmann A."/>
            <person name="Miller S.M."/>
            <person name="Nishii I."/>
            <person name="Ferris P."/>
            <person name="Kuo A."/>
            <person name="Mitros T."/>
            <person name="Fritz-Laylin L.K."/>
            <person name="Hellsten U."/>
            <person name="Chapman J."/>
            <person name="Simakov O."/>
            <person name="Rensing S.A."/>
            <person name="Terry A."/>
            <person name="Pangilinan J."/>
            <person name="Kapitonov V."/>
            <person name="Jurka J."/>
            <person name="Salamov A."/>
            <person name="Shapiro H."/>
            <person name="Schmutz J."/>
            <person name="Grimwood J."/>
            <person name="Lindquist E."/>
            <person name="Lucas S."/>
            <person name="Grigoriev I.V."/>
            <person name="Schmitt R."/>
            <person name="Kirk D."/>
            <person name="Rokhsar D.S."/>
        </authorList>
    </citation>
    <scope>NUCLEOTIDE SEQUENCE [LARGE SCALE GENOMIC DNA]</scope>
    <source>
        <strain evidence="8">f. Nagariensis / Eve</strain>
    </source>
</reference>
<feature type="compositionally biased region" description="Low complexity" evidence="4">
    <location>
        <begin position="288"/>
        <end position="300"/>
    </location>
</feature>
<protein>
    <recommendedName>
        <fullName evidence="6">FAD/NAD(P)-binding domain-containing protein</fullName>
    </recommendedName>
</protein>
<feature type="compositionally biased region" description="Basic and acidic residues" evidence="4">
    <location>
        <begin position="272"/>
        <end position="287"/>
    </location>
</feature>
<organism evidence="8">
    <name type="scientific">Volvox carteri f. nagariensis</name>
    <dbReference type="NCBI Taxonomy" id="3068"/>
    <lineage>
        <taxon>Eukaryota</taxon>
        <taxon>Viridiplantae</taxon>
        <taxon>Chlorophyta</taxon>
        <taxon>core chlorophytes</taxon>
        <taxon>Chlorophyceae</taxon>
        <taxon>CS clade</taxon>
        <taxon>Chlamydomonadales</taxon>
        <taxon>Volvocaceae</taxon>
        <taxon>Volvox</taxon>
    </lineage>
</organism>
<dbReference type="eggNOG" id="KOG2755">
    <property type="taxonomic scope" value="Eukaryota"/>
</dbReference>
<keyword evidence="3" id="KW-0274">FAD</keyword>
<feature type="region of interest" description="Disordered" evidence="4">
    <location>
        <begin position="27"/>
        <end position="59"/>
    </location>
</feature>
<feature type="compositionally biased region" description="Gly residues" evidence="4">
    <location>
        <begin position="443"/>
        <end position="457"/>
    </location>
</feature>
<evidence type="ECO:0000259" key="6">
    <source>
        <dbReference type="Pfam" id="PF07992"/>
    </source>
</evidence>
<name>D8TJU2_VOLCA</name>
<feature type="compositionally biased region" description="Pro residues" evidence="4">
    <location>
        <begin position="211"/>
        <end position="231"/>
    </location>
</feature>
<dbReference type="Gene3D" id="3.50.50.60">
    <property type="entry name" value="FAD/NAD(P)-binding domain"/>
    <property type="match status" value="3"/>
</dbReference>
<dbReference type="STRING" id="3068.D8TJU2"/>
<dbReference type="Pfam" id="PF07992">
    <property type="entry name" value="Pyr_redox_2"/>
    <property type="match status" value="2"/>
</dbReference>
<feature type="domain" description="FAD/NAD(P)-binding" evidence="6">
    <location>
        <begin position="496"/>
        <end position="564"/>
    </location>
</feature>
<proteinExistence type="predicted"/>
<dbReference type="SUPFAM" id="SSF51905">
    <property type="entry name" value="FAD/NAD(P)-binding domain"/>
    <property type="match status" value="1"/>
</dbReference>
<keyword evidence="2" id="KW-0285">Flavoprotein</keyword>
<feature type="compositionally biased region" description="Acidic residues" evidence="4">
    <location>
        <begin position="262"/>
        <end position="271"/>
    </location>
</feature>
<dbReference type="InterPro" id="IPR050260">
    <property type="entry name" value="FAD-bd_OxRdtase"/>
</dbReference>
<dbReference type="Proteomes" id="UP000001058">
    <property type="component" value="Unassembled WGS sequence"/>
</dbReference>
<feature type="compositionally biased region" description="Low complexity" evidence="4">
    <location>
        <begin position="27"/>
        <end position="36"/>
    </location>
</feature>
<dbReference type="AlphaFoldDB" id="D8TJU2"/>
<evidence type="ECO:0000256" key="4">
    <source>
        <dbReference type="SAM" id="MobiDB-lite"/>
    </source>
</evidence>
<evidence type="ECO:0000313" key="7">
    <source>
        <dbReference type="EMBL" id="EFJ51949.1"/>
    </source>
</evidence>
<dbReference type="InParanoid" id="D8TJU2"/>
<evidence type="ECO:0000256" key="1">
    <source>
        <dbReference type="ARBA" id="ARBA00001974"/>
    </source>
</evidence>